<dbReference type="EMBL" id="LAZR01044851">
    <property type="protein sequence ID" value="KKL03628.1"/>
    <property type="molecule type" value="Genomic_DNA"/>
</dbReference>
<accession>A0A0F9CUN0</accession>
<dbReference type="AlphaFoldDB" id="A0A0F9CUN0"/>
<feature type="non-terminal residue" evidence="1">
    <location>
        <position position="1"/>
    </location>
</feature>
<dbReference type="Gene3D" id="1.20.120.450">
    <property type="entry name" value="dinb family like domain"/>
    <property type="match status" value="1"/>
</dbReference>
<organism evidence="1">
    <name type="scientific">marine sediment metagenome</name>
    <dbReference type="NCBI Taxonomy" id="412755"/>
    <lineage>
        <taxon>unclassified sequences</taxon>
        <taxon>metagenomes</taxon>
        <taxon>ecological metagenomes</taxon>
    </lineage>
</organism>
<dbReference type="InterPro" id="IPR034660">
    <property type="entry name" value="DinB/YfiT-like"/>
</dbReference>
<protein>
    <recommendedName>
        <fullName evidence="2">DinB-like domain-containing protein</fullName>
    </recommendedName>
</protein>
<reference evidence="1" key="1">
    <citation type="journal article" date="2015" name="Nature">
        <title>Complex archaea that bridge the gap between prokaryotes and eukaryotes.</title>
        <authorList>
            <person name="Spang A."/>
            <person name="Saw J.H."/>
            <person name="Jorgensen S.L."/>
            <person name="Zaremba-Niedzwiedzka K."/>
            <person name="Martijn J."/>
            <person name="Lind A.E."/>
            <person name="van Eijk R."/>
            <person name="Schleper C."/>
            <person name="Guy L."/>
            <person name="Ettema T.J."/>
        </authorList>
    </citation>
    <scope>NUCLEOTIDE SEQUENCE</scope>
</reference>
<evidence type="ECO:0000313" key="1">
    <source>
        <dbReference type="EMBL" id="KKL03628.1"/>
    </source>
</evidence>
<dbReference type="SUPFAM" id="SSF109854">
    <property type="entry name" value="DinB/YfiT-like putative metalloenzymes"/>
    <property type="match status" value="1"/>
</dbReference>
<name>A0A0F9CUN0_9ZZZZ</name>
<proteinExistence type="predicted"/>
<gene>
    <name evidence="1" type="ORF">LCGC14_2624200</name>
</gene>
<comment type="caution">
    <text evidence="1">The sequence shown here is derived from an EMBL/GenBank/DDBJ whole genome shotgun (WGS) entry which is preliminary data.</text>
</comment>
<sequence length="144" mass="16221">ADLAAAHTGFKEVSRRIPEDRLTVAMHGEWSAKDVIAHVSSLSEATALDVRRMARGHVPCLAAFREAEVDEWNANLMRGRKLFPPAQVYYELECCYDMLVEALEAVPEAMFEGGHMVTNILAVIVHHYGDHAGHIREWRQREGI</sequence>
<evidence type="ECO:0008006" key="2">
    <source>
        <dbReference type="Google" id="ProtNLM"/>
    </source>
</evidence>